<evidence type="ECO:0008006" key="3">
    <source>
        <dbReference type="Google" id="ProtNLM"/>
    </source>
</evidence>
<sequence>MADKHVVFSEEARIEFHKAKCYMEFTGKEDEFWLDVNRQLQIILEYPEAFQIRYRDIRIIPLERFNYSIHYVSKPNSLLVYRFLNQKQNF</sequence>
<evidence type="ECO:0000313" key="1">
    <source>
        <dbReference type="EMBL" id="KAB1067926.1"/>
    </source>
</evidence>
<dbReference type="AlphaFoldDB" id="A0A6N6MBH5"/>
<accession>A0A6N6MBH5</accession>
<gene>
    <name evidence="1" type="ORF">F6U93_08270</name>
</gene>
<keyword evidence="2" id="KW-1185">Reference proteome</keyword>
<comment type="caution">
    <text evidence="1">The sequence shown here is derived from an EMBL/GenBank/DDBJ whole genome shotgun (WGS) entry which is preliminary data.</text>
</comment>
<reference evidence="1 2" key="1">
    <citation type="submission" date="2019-09" db="EMBL/GenBank/DDBJ databases">
        <authorList>
            <person name="Cao W.R."/>
        </authorList>
    </citation>
    <scope>NUCLEOTIDE SEQUENCE [LARGE SCALE GENOMIC DNA]</scope>
    <source>
        <strain evidence="1 2">B1N29</strain>
    </source>
</reference>
<name>A0A6N6MBH5_9FLAO</name>
<dbReference type="RefSeq" id="WP_150938708.1">
    <property type="nucleotide sequence ID" value="NZ_WAAT01000042.1"/>
</dbReference>
<dbReference type="EMBL" id="WAAT01000042">
    <property type="protein sequence ID" value="KAB1067926.1"/>
    <property type="molecule type" value="Genomic_DNA"/>
</dbReference>
<dbReference type="Proteomes" id="UP000441333">
    <property type="component" value="Unassembled WGS sequence"/>
</dbReference>
<evidence type="ECO:0000313" key="2">
    <source>
        <dbReference type="Proteomes" id="UP000441333"/>
    </source>
</evidence>
<protein>
    <recommendedName>
        <fullName evidence="3">Type II toxin-antitoxin system RelE/ParE family toxin</fullName>
    </recommendedName>
</protein>
<organism evidence="1 2">
    <name type="scientific">Pseudotamlana haliotis</name>
    <dbReference type="NCBI Taxonomy" id="2614804"/>
    <lineage>
        <taxon>Bacteria</taxon>
        <taxon>Pseudomonadati</taxon>
        <taxon>Bacteroidota</taxon>
        <taxon>Flavobacteriia</taxon>
        <taxon>Flavobacteriales</taxon>
        <taxon>Flavobacteriaceae</taxon>
        <taxon>Pseudotamlana</taxon>
    </lineage>
</organism>
<proteinExistence type="predicted"/>